<proteinExistence type="predicted"/>
<organism evidence="2 3">
    <name type="scientific">Nonomuraea insulae</name>
    <dbReference type="NCBI Taxonomy" id="1616787"/>
    <lineage>
        <taxon>Bacteria</taxon>
        <taxon>Bacillati</taxon>
        <taxon>Actinomycetota</taxon>
        <taxon>Actinomycetes</taxon>
        <taxon>Streptosporangiales</taxon>
        <taxon>Streptosporangiaceae</taxon>
        <taxon>Nonomuraea</taxon>
    </lineage>
</organism>
<evidence type="ECO:0000313" key="3">
    <source>
        <dbReference type="Proteomes" id="UP001596058"/>
    </source>
</evidence>
<dbReference type="InterPro" id="IPR022104">
    <property type="entry name" value="DUF3644"/>
</dbReference>
<accession>A0ABW1D9L2</accession>
<evidence type="ECO:0000259" key="1">
    <source>
        <dbReference type="Pfam" id="PF12358"/>
    </source>
</evidence>
<evidence type="ECO:0000313" key="2">
    <source>
        <dbReference type="EMBL" id="MFC5834147.1"/>
    </source>
</evidence>
<name>A0ABW1D9L2_9ACTN</name>
<dbReference type="RefSeq" id="WP_379523559.1">
    <property type="nucleotide sequence ID" value="NZ_JBHSPA010000108.1"/>
</dbReference>
<dbReference type="Pfam" id="PF12358">
    <property type="entry name" value="DUF3644"/>
    <property type="match status" value="1"/>
</dbReference>
<sequence length="366" mass="41235">MRLRQEARVLKEKAISSMVTATEAFNSPHDRGRATKVLLHLQHSFEMLLKAALVQKGISVFDPTLGRSLGFEACVRKVVEHAEIKLNESDAGTLRAIDALRDDEQHWFNQVSEQLLYVHARAAVTLFDDLLQCVFKEPLANHLPSRVLPVSVDPPRDLSLLLDEEYTQIAALLQPGRRATHEARARIRTLLAMEAHTGPETRVSSKDVDRVQAGIRDGAPRPEVFPRLQQLATATDGEGLLVKLRFVKNEAAPPVRYVADETVPAAAIREVDLQARFHRSVTDLARDLGLTRPRCIALRRHLGIDADSTCYYEFVFDSQRLPRFSDNAFKRMRTARDNLDMEAIWRAHNPSARKRETCTVPDCKAA</sequence>
<keyword evidence="3" id="KW-1185">Reference proteome</keyword>
<dbReference type="Proteomes" id="UP001596058">
    <property type="component" value="Unassembled WGS sequence"/>
</dbReference>
<dbReference type="EMBL" id="JBHSPA010000108">
    <property type="protein sequence ID" value="MFC5834147.1"/>
    <property type="molecule type" value="Genomic_DNA"/>
</dbReference>
<reference evidence="3" key="1">
    <citation type="journal article" date="2019" name="Int. J. Syst. Evol. Microbiol.">
        <title>The Global Catalogue of Microorganisms (GCM) 10K type strain sequencing project: providing services to taxonomists for standard genome sequencing and annotation.</title>
        <authorList>
            <consortium name="The Broad Institute Genomics Platform"/>
            <consortium name="The Broad Institute Genome Sequencing Center for Infectious Disease"/>
            <person name="Wu L."/>
            <person name="Ma J."/>
        </authorList>
    </citation>
    <scope>NUCLEOTIDE SEQUENCE [LARGE SCALE GENOMIC DNA]</scope>
    <source>
        <strain evidence="3">CCUG 53903</strain>
    </source>
</reference>
<gene>
    <name evidence="2" type="ORF">ACFPZ3_60750</name>
</gene>
<feature type="domain" description="DUF3644" evidence="1">
    <location>
        <begin position="12"/>
        <end position="156"/>
    </location>
</feature>
<protein>
    <submittedName>
        <fullName evidence="2">DUF3644 domain-containing protein</fullName>
    </submittedName>
</protein>
<comment type="caution">
    <text evidence="2">The sequence shown here is derived from an EMBL/GenBank/DDBJ whole genome shotgun (WGS) entry which is preliminary data.</text>
</comment>